<dbReference type="EMBL" id="HBIP01017699">
    <property type="protein sequence ID" value="CAE0495359.1"/>
    <property type="molecule type" value="Transcribed_RNA"/>
</dbReference>
<evidence type="ECO:0000256" key="1">
    <source>
        <dbReference type="ARBA" id="ARBA00007637"/>
    </source>
</evidence>
<dbReference type="InterPro" id="IPR036291">
    <property type="entry name" value="NAD(P)-bd_dom_sf"/>
</dbReference>
<comment type="similarity">
    <text evidence="1">Belongs to the NAD(P)-dependent epimerase/dehydratase family.</text>
</comment>
<feature type="domain" description="NAD-dependent epimerase/dehydratase" evidence="3">
    <location>
        <begin position="56"/>
        <end position="290"/>
    </location>
</feature>
<dbReference type="Gene3D" id="3.90.25.10">
    <property type="entry name" value="UDP-galactose 4-epimerase, domain 1"/>
    <property type="match status" value="1"/>
</dbReference>
<accession>A0A6S8JW27</accession>
<dbReference type="Pfam" id="PF01370">
    <property type="entry name" value="Epimerase"/>
    <property type="match status" value="1"/>
</dbReference>
<gene>
    <name evidence="4" type="ORF">DTER00134_LOCUS10432</name>
    <name evidence="5" type="ORF">DTER00134_LOCUS10433</name>
</gene>
<evidence type="ECO:0000313" key="4">
    <source>
        <dbReference type="EMBL" id="CAE0495359.1"/>
    </source>
</evidence>
<protein>
    <recommendedName>
        <fullName evidence="3">NAD-dependent epimerase/dehydratase domain-containing protein</fullName>
    </recommendedName>
</protein>
<evidence type="ECO:0000256" key="2">
    <source>
        <dbReference type="ARBA" id="ARBA00023027"/>
    </source>
</evidence>
<dbReference type="EMBL" id="HBIP01017700">
    <property type="protein sequence ID" value="CAE0495360.1"/>
    <property type="molecule type" value="Transcribed_RNA"/>
</dbReference>
<organism evidence="5">
    <name type="scientific">Dunaliella tertiolecta</name>
    <name type="common">Green alga</name>
    <dbReference type="NCBI Taxonomy" id="3047"/>
    <lineage>
        <taxon>Eukaryota</taxon>
        <taxon>Viridiplantae</taxon>
        <taxon>Chlorophyta</taxon>
        <taxon>core chlorophytes</taxon>
        <taxon>Chlorophyceae</taxon>
        <taxon>CS clade</taxon>
        <taxon>Chlamydomonadales</taxon>
        <taxon>Dunaliellaceae</taxon>
        <taxon>Dunaliella</taxon>
    </lineage>
</organism>
<dbReference type="PRINTS" id="PR01713">
    <property type="entry name" value="NUCEPIMERASE"/>
</dbReference>
<sequence>MPNVYCKYLTAMVLALMLGMAVFQDYISKNIRASLPETHRALIRTCIPRNKSKNYVLVTGAAGFIGFHTALELAKRGDVVVGLDNFNDYYPVSLKIARASSLLEAGIAVIKADVNDLTIVRRMFDYCRFTHVIHFAAQAGVRYAARNPMSYVQSNIAGTVSLLEAIRQQPELPKLVYASSSSVYGNSMRLPFEENDRADRPASLYAASKRSQEMITQAYSSMYKISATGLRFFTVYGPFGRPDMSVMSFTNKILQGSPIKLFKQPDGSDLARDFTYISDIVRGVLGALDFTPSSGDHSFRHTVFNLGNSKVVDVSSMLSILQGLLHKNATVEKYSLPSVGEVLVTNADISSAHAAFEYEPQVDIQSGLRLFLSWYLSIDSKLRHDLSQYIPD</sequence>
<dbReference type="PANTHER" id="PTHR43574">
    <property type="entry name" value="EPIMERASE-RELATED"/>
    <property type="match status" value="1"/>
</dbReference>
<keyword evidence="2" id="KW-0520">NAD</keyword>
<name>A0A6S8JW27_DUNTE</name>
<dbReference type="Gene3D" id="3.40.50.720">
    <property type="entry name" value="NAD(P)-binding Rossmann-like Domain"/>
    <property type="match status" value="1"/>
</dbReference>
<dbReference type="AlphaFoldDB" id="A0A6S8JW27"/>
<proteinExistence type="inferred from homology"/>
<dbReference type="InterPro" id="IPR001509">
    <property type="entry name" value="Epimerase_deHydtase"/>
</dbReference>
<evidence type="ECO:0000259" key="3">
    <source>
        <dbReference type="Pfam" id="PF01370"/>
    </source>
</evidence>
<evidence type="ECO:0000313" key="5">
    <source>
        <dbReference type="EMBL" id="CAE0495360.1"/>
    </source>
</evidence>
<dbReference type="SUPFAM" id="SSF51735">
    <property type="entry name" value="NAD(P)-binding Rossmann-fold domains"/>
    <property type="match status" value="1"/>
</dbReference>
<reference evidence="5" key="1">
    <citation type="submission" date="2021-01" db="EMBL/GenBank/DDBJ databases">
        <authorList>
            <person name="Corre E."/>
            <person name="Pelletier E."/>
            <person name="Niang G."/>
            <person name="Scheremetjew M."/>
            <person name="Finn R."/>
            <person name="Kale V."/>
            <person name="Holt S."/>
            <person name="Cochrane G."/>
            <person name="Meng A."/>
            <person name="Brown T."/>
            <person name="Cohen L."/>
        </authorList>
    </citation>
    <scope>NUCLEOTIDE SEQUENCE</scope>
    <source>
        <strain evidence="5">CCMP1320</strain>
    </source>
</reference>